<dbReference type="GO" id="GO:0019843">
    <property type="term" value="F:rRNA binding"/>
    <property type="evidence" value="ECO:0007669"/>
    <property type="project" value="UniProtKB-UniRule"/>
</dbReference>
<dbReference type="GO" id="GO:0009507">
    <property type="term" value="C:chloroplast"/>
    <property type="evidence" value="ECO:0007669"/>
    <property type="project" value="UniProtKB-SubCell"/>
</dbReference>
<keyword evidence="2 4" id="KW-0689">Ribosomal protein</keyword>
<dbReference type="EMBL" id="MF630936">
    <property type="protein sequence ID" value="AXA45464.1"/>
    <property type="molecule type" value="Genomic_DNA"/>
</dbReference>
<dbReference type="PANTHER" id="PTHR13691">
    <property type="entry name" value="RIBOSOMAL PROTEIN L2"/>
    <property type="match status" value="1"/>
</dbReference>
<organism evidence="8">
    <name type="scientific">Euglena clara</name>
    <dbReference type="NCBI Taxonomy" id="215708"/>
    <lineage>
        <taxon>Eukaryota</taxon>
        <taxon>Discoba</taxon>
        <taxon>Euglenozoa</taxon>
        <taxon>Euglenida</taxon>
        <taxon>Spirocuta</taxon>
        <taxon>Euglenophyceae</taxon>
        <taxon>Euglenales</taxon>
        <taxon>Euglenaceae</taxon>
        <taxon>Euglena</taxon>
    </lineage>
</organism>
<dbReference type="SUPFAM" id="SSF50104">
    <property type="entry name" value="Translation proteins SH3-like domain"/>
    <property type="match status" value="1"/>
</dbReference>
<dbReference type="InterPro" id="IPR022666">
    <property type="entry name" value="Ribosomal_uL2_RNA-bd_dom"/>
</dbReference>
<reference evidence="8" key="1">
    <citation type="journal article" date="2018" name="J. Appl. Phycol.">
        <title>Intrageneric chloroplast genome comparison in the genus Euglena (Phylum: Euglenophyta) with annotated chloroplast genomes of Euglena hiemalis and Euglena clara.</title>
        <authorList>
            <person name="Ellala Hewadikaramge M."/>
            <person name="Linton E."/>
        </authorList>
    </citation>
    <scope>NUCLEOTIDE SEQUENCE</scope>
    <source>
        <strain evidence="8">SAG 25.98</strain>
    </source>
</reference>
<dbReference type="InterPro" id="IPR005880">
    <property type="entry name" value="Ribosomal_uL2_bac/org-type"/>
</dbReference>
<dbReference type="RefSeq" id="YP_009503367.1">
    <property type="nucleotide sequence ID" value="NC_038187.1"/>
</dbReference>
<dbReference type="SMART" id="SM01383">
    <property type="entry name" value="Ribosomal_L2"/>
    <property type="match status" value="1"/>
</dbReference>
<gene>
    <name evidence="4 8" type="primary">rpl2</name>
</gene>
<dbReference type="GO" id="GO:0003735">
    <property type="term" value="F:structural constituent of ribosome"/>
    <property type="evidence" value="ECO:0007669"/>
    <property type="project" value="InterPro"/>
</dbReference>
<dbReference type="GO" id="GO:0032543">
    <property type="term" value="P:mitochondrial translation"/>
    <property type="evidence" value="ECO:0007669"/>
    <property type="project" value="TreeGrafter"/>
</dbReference>
<dbReference type="GO" id="GO:0016740">
    <property type="term" value="F:transferase activity"/>
    <property type="evidence" value="ECO:0007669"/>
    <property type="project" value="InterPro"/>
</dbReference>
<dbReference type="InterPro" id="IPR008991">
    <property type="entry name" value="Translation_prot_SH3-like_sf"/>
</dbReference>
<keyword evidence="3 4" id="KW-0687">Ribonucleoprotein</keyword>
<evidence type="ECO:0000256" key="1">
    <source>
        <dbReference type="ARBA" id="ARBA00005636"/>
    </source>
</evidence>
<dbReference type="Pfam" id="PF03947">
    <property type="entry name" value="Ribosomal_L2_C"/>
    <property type="match status" value="1"/>
</dbReference>
<dbReference type="InterPro" id="IPR022671">
    <property type="entry name" value="Ribosomal_uL2_CS"/>
</dbReference>
<dbReference type="FunFam" id="2.30.30.30:FF:000001">
    <property type="entry name" value="50S ribosomal protein L2"/>
    <property type="match status" value="1"/>
</dbReference>
<dbReference type="InterPro" id="IPR014722">
    <property type="entry name" value="Rib_uL2_dom2"/>
</dbReference>
<evidence type="ECO:0000259" key="6">
    <source>
        <dbReference type="SMART" id="SM01382"/>
    </source>
</evidence>
<evidence type="ECO:0000313" key="8">
    <source>
        <dbReference type="EMBL" id="AXA45464.1"/>
    </source>
</evidence>
<dbReference type="HAMAP" id="MF_01320_B">
    <property type="entry name" value="Ribosomal_uL2_B"/>
    <property type="match status" value="1"/>
</dbReference>
<keyword evidence="8" id="KW-0934">Plastid</keyword>
<dbReference type="InterPro" id="IPR014726">
    <property type="entry name" value="Ribosomal_uL2_dom3"/>
</dbReference>
<dbReference type="Gene3D" id="2.30.30.30">
    <property type="match status" value="1"/>
</dbReference>
<dbReference type="Pfam" id="PF00181">
    <property type="entry name" value="Ribosomal_L2_N"/>
    <property type="match status" value="1"/>
</dbReference>
<dbReference type="InterPro" id="IPR022669">
    <property type="entry name" value="Ribosomal_uL2_C"/>
</dbReference>
<keyword evidence="8" id="KW-0150">Chloroplast</keyword>
<proteinExistence type="inferred from homology"/>
<dbReference type="InterPro" id="IPR012340">
    <property type="entry name" value="NA-bd_OB-fold"/>
</dbReference>
<dbReference type="PIRSF" id="PIRSF002158">
    <property type="entry name" value="Ribosomal_L2"/>
    <property type="match status" value="1"/>
</dbReference>
<protein>
    <recommendedName>
        <fullName evidence="4">Large ribosomal subunit protein uL2c</fullName>
    </recommendedName>
</protein>
<dbReference type="NCBIfam" id="TIGR01171">
    <property type="entry name" value="rplB_bact"/>
    <property type="match status" value="1"/>
</dbReference>
<feature type="domain" description="Large ribosomal subunit protein uL2 RNA-binding" evidence="7">
    <location>
        <begin position="45"/>
        <end position="121"/>
    </location>
</feature>
<dbReference type="InterPro" id="IPR002171">
    <property type="entry name" value="Ribosomal_uL2"/>
</dbReference>
<dbReference type="FunFam" id="4.10.950.10:FF:000001">
    <property type="entry name" value="50S ribosomal protein L2"/>
    <property type="match status" value="1"/>
</dbReference>
<evidence type="ECO:0000256" key="4">
    <source>
        <dbReference type="HAMAP-Rule" id="MF_01320"/>
    </source>
</evidence>
<name>A0A2Z4YUV7_9EUGL</name>
<dbReference type="Gene3D" id="2.40.50.140">
    <property type="entry name" value="Nucleic acid-binding proteins"/>
    <property type="match status" value="1"/>
</dbReference>
<dbReference type="Gene3D" id="4.10.950.10">
    <property type="entry name" value="Ribosomal protein L2, domain 3"/>
    <property type="match status" value="1"/>
</dbReference>
<evidence type="ECO:0000256" key="2">
    <source>
        <dbReference type="ARBA" id="ARBA00022980"/>
    </source>
</evidence>
<feature type="domain" description="Large ribosomal subunit protein uL2 C-terminal" evidence="6">
    <location>
        <begin position="127"/>
        <end position="256"/>
    </location>
</feature>
<evidence type="ECO:0000256" key="3">
    <source>
        <dbReference type="ARBA" id="ARBA00023274"/>
    </source>
</evidence>
<dbReference type="SMART" id="SM01382">
    <property type="entry name" value="Ribosomal_L2_C"/>
    <property type="match status" value="1"/>
</dbReference>
<accession>A0A2Z4YUV7</accession>
<comment type="subcellular location">
    <subcellularLocation>
        <location evidence="4">Plastid</location>
        <location evidence="4">Chloroplast</location>
    </subcellularLocation>
</comment>
<dbReference type="AlphaFoldDB" id="A0A2Z4YUV7"/>
<feature type="region of interest" description="Disordered" evidence="5">
    <location>
        <begin position="227"/>
        <end position="264"/>
    </location>
</feature>
<comment type="similarity">
    <text evidence="1 4">Belongs to the universal ribosomal protein uL2 family.</text>
</comment>
<dbReference type="GO" id="GO:0005762">
    <property type="term" value="C:mitochondrial large ribosomal subunit"/>
    <property type="evidence" value="ECO:0007669"/>
    <property type="project" value="TreeGrafter"/>
</dbReference>
<comment type="subunit">
    <text evidence="4">Part of the 50S ribosomal subunit.</text>
</comment>
<dbReference type="PROSITE" id="PS00467">
    <property type="entry name" value="RIBOSOMAL_L2"/>
    <property type="match status" value="1"/>
</dbReference>
<dbReference type="GeneID" id="37542352"/>
<sequence>MTIRIYKPYSAFPSGTRNRSVSDFSEITKKRPEKLLTFQVHRSNGRNHRGIITSRNIGGGHKRLYRKIDFKRNKFGISASVFSIEYDPNRNSRISLLFYKDGEKRYILHPKGLTIGSTVVSDFDVPIKFGNSLPLNKIPLGTYVHNIEFNPGRGGQIARAAGTFGQILAKEGNYVTLRFPSGERRLIERFCWATIGQVGNLEFSNIILGKAGRNRWLGNTPRVRGVAMNPCDHPHGGGEGKSPIGRSRPVTPWGKPALGRKTRGPKRYSNKFIIR</sequence>
<dbReference type="SUPFAM" id="SSF50249">
    <property type="entry name" value="Nucleic acid-binding proteins"/>
    <property type="match status" value="1"/>
</dbReference>
<geneLocation type="chloroplast" evidence="8"/>
<evidence type="ECO:0000259" key="7">
    <source>
        <dbReference type="SMART" id="SM01383"/>
    </source>
</evidence>
<evidence type="ECO:0000256" key="5">
    <source>
        <dbReference type="SAM" id="MobiDB-lite"/>
    </source>
</evidence>
<dbReference type="PANTHER" id="PTHR13691:SF5">
    <property type="entry name" value="LARGE RIBOSOMAL SUBUNIT PROTEIN UL2M"/>
    <property type="match status" value="1"/>
</dbReference>